<name>A0A5B7JW82_PORTR</name>
<dbReference type="AlphaFoldDB" id="A0A5B7JW82"/>
<gene>
    <name evidence="1" type="ORF">E2C01_092732</name>
</gene>
<evidence type="ECO:0000313" key="2">
    <source>
        <dbReference type="Proteomes" id="UP000324222"/>
    </source>
</evidence>
<reference evidence="1 2" key="1">
    <citation type="submission" date="2019-05" db="EMBL/GenBank/DDBJ databases">
        <title>Another draft genome of Portunus trituberculatus and its Hox gene families provides insights of decapod evolution.</title>
        <authorList>
            <person name="Jeong J.-H."/>
            <person name="Song I."/>
            <person name="Kim S."/>
            <person name="Choi T."/>
            <person name="Kim D."/>
            <person name="Ryu S."/>
            <person name="Kim W."/>
        </authorList>
    </citation>
    <scope>NUCLEOTIDE SEQUENCE [LARGE SCALE GENOMIC DNA]</scope>
    <source>
        <tissue evidence="1">Muscle</tissue>
    </source>
</reference>
<accession>A0A5B7JW82</accession>
<sequence>MFVIVVLNLASRRQGETLRELYTRLDTACGGLSRKSQAFEPLRGKNFTARMLRCFPSLEYTLKPDKLGDTLKILKRGYSLS</sequence>
<keyword evidence="2" id="KW-1185">Reference proteome</keyword>
<comment type="caution">
    <text evidence="1">The sequence shown here is derived from an EMBL/GenBank/DDBJ whole genome shotgun (WGS) entry which is preliminary data.</text>
</comment>
<proteinExistence type="predicted"/>
<organism evidence="1 2">
    <name type="scientific">Portunus trituberculatus</name>
    <name type="common">Swimming crab</name>
    <name type="synonym">Neptunus trituberculatus</name>
    <dbReference type="NCBI Taxonomy" id="210409"/>
    <lineage>
        <taxon>Eukaryota</taxon>
        <taxon>Metazoa</taxon>
        <taxon>Ecdysozoa</taxon>
        <taxon>Arthropoda</taxon>
        <taxon>Crustacea</taxon>
        <taxon>Multicrustacea</taxon>
        <taxon>Malacostraca</taxon>
        <taxon>Eumalacostraca</taxon>
        <taxon>Eucarida</taxon>
        <taxon>Decapoda</taxon>
        <taxon>Pleocyemata</taxon>
        <taxon>Brachyura</taxon>
        <taxon>Eubrachyura</taxon>
        <taxon>Portunoidea</taxon>
        <taxon>Portunidae</taxon>
        <taxon>Portuninae</taxon>
        <taxon>Portunus</taxon>
    </lineage>
</organism>
<evidence type="ECO:0000313" key="1">
    <source>
        <dbReference type="EMBL" id="MPC97417.1"/>
    </source>
</evidence>
<dbReference type="Proteomes" id="UP000324222">
    <property type="component" value="Unassembled WGS sequence"/>
</dbReference>
<protein>
    <submittedName>
        <fullName evidence="1">Uncharacterized protein</fullName>
    </submittedName>
</protein>
<dbReference type="EMBL" id="VSRR010109879">
    <property type="protein sequence ID" value="MPC97417.1"/>
    <property type="molecule type" value="Genomic_DNA"/>
</dbReference>